<evidence type="ECO:0000256" key="1">
    <source>
        <dbReference type="ARBA" id="ARBA00005323"/>
    </source>
</evidence>
<evidence type="ECO:0000259" key="3">
    <source>
        <dbReference type="SMART" id="SM01119"/>
    </source>
</evidence>
<dbReference type="GO" id="GO:0036088">
    <property type="term" value="P:D-serine catabolic process"/>
    <property type="evidence" value="ECO:0007669"/>
    <property type="project" value="TreeGrafter"/>
</dbReference>
<dbReference type="InterPro" id="IPR029066">
    <property type="entry name" value="PLP-binding_barrel"/>
</dbReference>
<dbReference type="Pfam" id="PF01168">
    <property type="entry name" value="Ala_racemase_N"/>
    <property type="match status" value="1"/>
</dbReference>
<proteinExistence type="inferred from homology"/>
<evidence type="ECO:0000313" key="5">
    <source>
        <dbReference type="Proteomes" id="UP000241444"/>
    </source>
</evidence>
<dbReference type="Pfam" id="PF14031">
    <property type="entry name" value="D-ser_dehydrat"/>
    <property type="match status" value="1"/>
</dbReference>
<dbReference type="InterPro" id="IPR026956">
    <property type="entry name" value="D-ser_dehydrat-like_dom"/>
</dbReference>
<protein>
    <submittedName>
        <fullName evidence="4">Alanine racemase</fullName>
    </submittedName>
</protein>
<sequence>MKLSEIDTPAVLIDVDRTEANMQRFQAYADSHKLAVRPHIKTHKLPRFAKRQVELGAVGITCQKIGEAEVMADAGIKDIFLPYNIIGKAKLDRLIVLNNRVKLAVTADSEVTICGLAEAFTGTSKSLDVLVECDTGMGRCGVQTPDEAVELARLIAASDRLNFAGFMTFPKTGTVEETDAFLASAKDKAIAAGLDPRTISNGGSPDMWRAHEVTSATEHRPGTYIYMDRFQVSKGVGTWDDCALTVLATVVSRPTDDRAIVDAGSKALTSDTLGLDGFGRVVGYPEAVVTSLSEEHGAIDLTACKEKPQIGDRLRIIPNHCCVVSNLFDSVILISGDDVVEITPVAARGRVD</sequence>
<dbReference type="Gene3D" id="3.20.20.10">
    <property type="entry name" value="Alanine racemase"/>
    <property type="match status" value="1"/>
</dbReference>
<comment type="similarity">
    <text evidence="1">Belongs to the DSD1 family.</text>
</comment>
<dbReference type="InterPro" id="IPR001608">
    <property type="entry name" value="Ala_racemase_N"/>
</dbReference>
<dbReference type="EMBL" id="PGGO01000017">
    <property type="protein sequence ID" value="PSH65601.1"/>
    <property type="molecule type" value="Genomic_DNA"/>
</dbReference>
<reference evidence="5" key="1">
    <citation type="submission" date="2017-11" db="EMBL/GenBank/DDBJ databases">
        <authorList>
            <person name="Kuznetsova I."/>
            <person name="Sazanova A."/>
            <person name="Chirak E."/>
            <person name="Safronova V."/>
            <person name="Willems A."/>
        </authorList>
    </citation>
    <scope>NUCLEOTIDE SEQUENCE [LARGE SCALE GENOMIC DNA]</scope>
    <source>
        <strain evidence="5">STM 196</strain>
    </source>
</reference>
<dbReference type="AlphaFoldDB" id="A0A2P7BGI2"/>
<dbReference type="PANTHER" id="PTHR28004">
    <property type="entry name" value="ZGC:162816-RELATED"/>
    <property type="match status" value="1"/>
</dbReference>
<dbReference type="Gene3D" id="2.40.37.20">
    <property type="entry name" value="D-serine dehydratase-like domain"/>
    <property type="match status" value="1"/>
</dbReference>
<dbReference type="PANTHER" id="PTHR28004:SF2">
    <property type="entry name" value="D-SERINE DEHYDRATASE"/>
    <property type="match status" value="1"/>
</dbReference>
<dbReference type="RefSeq" id="WP_106712938.1">
    <property type="nucleotide sequence ID" value="NZ_PGGO01000017.1"/>
</dbReference>
<comment type="caution">
    <text evidence="4">The sequence shown here is derived from an EMBL/GenBank/DDBJ whole genome shotgun (WGS) entry which is preliminary data.</text>
</comment>
<gene>
    <name evidence="4" type="ORF">CU102_20400</name>
</gene>
<dbReference type="SMART" id="SM01119">
    <property type="entry name" value="D-ser_dehydrat"/>
    <property type="match status" value="1"/>
</dbReference>
<dbReference type="InterPro" id="IPR051466">
    <property type="entry name" value="D-amino_acid_metab_enzyme"/>
</dbReference>
<evidence type="ECO:0000313" key="4">
    <source>
        <dbReference type="EMBL" id="PSH65601.1"/>
    </source>
</evidence>
<dbReference type="SUPFAM" id="SSF51419">
    <property type="entry name" value="PLP-binding barrel"/>
    <property type="match status" value="1"/>
</dbReference>
<dbReference type="CDD" id="cd06820">
    <property type="entry name" value="PLPDE_III_LS_D-TA_like"/>
    <property type="match status" value="1"/>
</dbReference>
<dbReference type="InterPro" id="IPR042208">
    <property type="entry name" value="D-ser_dehydrat-like_sf"/>
</dbReference>
<dbReference type="GO" id="GO:0008721">
    <property type="term" value="F:D-serine ammonia-lyase activity"/>
    <property type="evidence" value="ECO:0007669"/>
    <property type="project" value="TreeGrafter"/>
</dbReference>
<keyword evidence="2" id="KW-0456">Lyase</keyword>
<keyword evidence="5" id="KW-1185">Reference proteome</keyword>
<feature type="domain" description="D-serine dehydratase-like" evidence="3">
    <location>
        <begin position="243"/>
        <end position="335"/>
    </location>
</feature>
<dbReference type="OrthoDB" id="9772497at2"/>
<dbReference type="Proteomes" id="UP000241444">
    <property type="component" value="Unassembled WGS sequence"/>
</dbReference>
<name>A0A2P7BGI2_9HYPH</name>
<evidence type="ECO:0000256" key="2">
    <source>
        <dbReference type="ARBA" id="ARBA00023239"/>
    </source>
</evidence>
<organism evidence="4 5">
    <name type="scientific">Phyllobacterium brassicacearum</name>
    <dbReference type="NCBI Taxonomy" id="314235"/>
    <lineage>
        <taxon>Bacteria</taxon>
        <taxon>Pseudomonadati</taxon>
        <taxon>Pseudomonadota</taxon>
        <taxon>Alphaproteobacteria</taxon>
        <taxon>Hyphomicrobiales</taxon>
        <taxon>Phyllobacteriaceae</taxon>
        <taxon>Phyllobacterium</taxon>
    </lineage>
</organism>
<accession>A0A2P7BGI2</accession>